<protein>
    <submittedName>
        <fullName evidence="1">Uncharacterized protein</fullName>
    </submittedName>
</protein>
<organism evidence="1">
    <name type="scientific">Rhizobium meliloti</name>
    <name type="common">Ensifer meliloti</name>
    <name type="synonym">Sinorhizobium meliloti</name>
    <dbReference type="NCBI Taxonomy" id="382"/>
    <lineage>
        <taxon>Bacteria</taxon>
        <taxon>Pseudomonadati</taxon>
        <taxon>Pseudomonadota</taxon>
        <taxon>Alphaproteobacteria</taxon>
        <taxon>Hyphomicrobiales</taxon>
        <taxon>Rhizobiaceae</taxon>
        <taxon>Sinorhizobium/Ensifer group</taxon>
        <taxon>Sinorhizobium</taxon>
    </lineage>
</organism>
<proteinExistence type="predicted"/>
<accession>I2E225</accession>
<reference evidence="1" key="1">
    <citation type="journal article" date="2012" name="Mol. Plant Microbe Interact.">
        <title>Rhizobial plasmids that cause impaired symbiotic nitrogen fixation and enhanced host invasion.</title>
        <authorList>
            <person name="Crook M.B."/>
            <person name="Lindsay D.P."/>
            <person name="Biggs M.B."/>
            <person name="Bentley J.S."/>
            <person name="Price J.C."/>
            <person name="Clement S.C."/>
            <person name="Clement M.J."/>
            <person name="Long S.R."/>
            <person name="Griffitts J.S."/>
        </authorList>
    </citation>
    <scope>NUCLEOTIDE SEQUENCE</scope>
    <source>
        <strain evidence="1">C017</strain>
        <plasmid evidence="1">pHRC017</plasmid>
    </source>
</reference>
<geneLocation type="plasmid" evidence="1">
    <name>pHRC017</name>
</geneLocation>
<name>I2E225_RHIML</name>
<dbReference type="EMBL" id="JQ665880">
    <property type="protein sequence ID" value="AFJ91543.1"/>
    <property type="molecule type" value="Genomic_DNA"/>
</dbReference>
<gene>
    <name evidence="1" type="ORF">pHRC017_0493</name>
</gene>
<dbReference type="AlphaFoldDB" id="I2E225"/>
<sequence>MQLPSRHLVISTAQYMFRSLRRGSIHSKSTSARAMNSERIL</sequence>
<evidence type="ECO:0000313" key="1">
    <source>
        <dbReference type="EMBL" id="AFJ91543.1"/>
    </source>
</evidence>
<keyword evidence="1" id="KW-0614">Plasmid</keyword>